<proteinExistence type="predicted"/>
<reference evidence="1" key="2">
    <citation type="journal article" date="2020" name="Microorganisms">
        <title>Osmotic Adaptation and Compatible Solute Biosynthesis of Phototrophic Bacteria as Revealed from Genome Analyses.</title>
        <authorList>
            <person name="Imhoff J.F."/>
            <person name="Rahn T."/>
            <person name="Kunzel S."/>
            <person name="Keller A."/>
            <person name="Neulinger S.C."/>
        </authorList>
    </citation>
    <scope>NUCLEOTIDE SEQUENCE</scope>
    <source>
        <strain evidence="1">DSM 11080</strain>
    </source>
</reference>
<dbReference type="AlphaFoldDB" id="A0AAJ0U760"/>
<accession>A0AAJ0U760</accession>
<comment type="caution">
    <text evidence="1">The sequence shown here is derived from an EMBL/GenBank/DDBJ whole genome shotgun (WGS) entry which is preliminary data.</text>
</comment>
<dbReference type="EMBL" id="NRSJ01000042">
    <property type="protein sequence ID" value="MBK1706457.1"/>
    <property type="molecule type" value="Genomic_DNA"/>
</dbReference>
<protein>
    <submittedName>
        <fullName evidence="1">Uncharacterized protein</fullName>
    </submittedName>
</protein>
<dbReference type="RefSeq" id="WP_200347910.1">
    <property type="nucleotide sequence ID" value="NZ_NRSJ01000042.1"/>
</dbReference>
<organism evidence="1 2">
    <name type="scientific">Halochromatium glycolicum</name>
    <dbReference type="NCBI Taxonomy" id="85075"/>
    <lineage>
        <taxon>Bacteria</taxon>
        <taxon>Pseudomonadati</taxon>
        <taxon>Pseudomonadota</taxon>
        <taxon>Gammaproteobacteria</taxon>
        <taxon>Chromatiales</taxon>
        <taxon>Chromatiaceae</taxon>
        <taxon>Halochromatium</taxon>
    </lineage>
</organism>
<reference evidence="1" key="1">
    <citation type="submission" date="2017-08" db="EMBL/GenBank/DDBJ databases">
        <authorList>
            <person name="Imhoff J.F."/>
            <person name="Rahn T."/>
            <person name="Kuenzel S."/>
            <person name="Neulinger S.C."/>
        </authorList>
    </citation>
    <scope>NUCLEOTIDE SEQUENCE</scope>
    <source>
        <strain evidence="1">DSM 11080</strain>
    </source>
</reference>
<sequence>MTEKDRTDNFSGCERGDINEFEQRFADAIEQMRRFIANRLQTQLIFNTQLDWGYGTDPPQGVENQDIWYKVGLGVELD</sequence>
<keyword evidence="2" id="KW-1185">Reference proteome</keyword>
<evidence type="ECO:0000313" key="1">
    <source>
        <dbReference type="EMBL" id="MBK1706457.1"/>
    </source>
</evidence>
<name>A0AAJ0U760_9GAMM</name>
<dbReference type="Proteomes" id="UP001296776">
    <property type="component" value="Unassembled WGS sequence"/>
</dbReference>
<evidence type="ECO:0000313" key="2">
    <source>
        <dbReference type="Proteomes" id="UP001296776"/>
    </source>
</evidence>
<gene>
    <name evidence="1" type="ORF">CKO40_18360</name>
</gene>